<reference evidence="7" key="1">
    <citation type="journal article" date="2019" name="Int. J. Syst. Evol. Microbiol.">
        <title>The Global Catalogue of Microorganisms (GCM) 10K type strain sequencing project: providing services to taxonomists for standard genome sequencing and annotation.</title>
        <authorList>
            <consortium name="The Broad Institute Genomics Platform"/>
            <consortium name="The Broad Institute Genome Sequencing Center for Infectious Disease"/>
            <person name="Wu L."/>
            <person name="Ma J."/>
        </authorList>
    </citation>
    <scope>NUCLEOTIDE SEQUENCE [LARGE SCALE GENOMIC DNA]</scope>
    <source>
        <strain evidence="7">JCM 17839</strain>
    </source>
</reference>
<dbReference type="PANTHER" id="PTHR43785">
    <property type="entry name" value="GAMMA-GLUTAMYLPUTRESCINE SYNTHETASE"/>
    <property type="match status" value="1"/>
</dbReference>
<dbReference type="Gene3D" id="3.30.590.10">
    <property type="entry name" value="Glutamine synthetase/guanido kinase, catalytic domain"/>
    <property type="match status" value="1"/>
</dbReference>
<dbReference type="InterPro" id="IPR008146">
    <property type="entry name" value="Gln_synth_cat_dom"/>
</dbReference>
<evidence type="ECO:0000256" key="1">
    <source>
        <dbReference type="ARBA" id="ARBA00009897"/>
    </source>
</evidence>
<evidence type="ECO:0000256" key="4">
    <source>
        <dbReference type="RuleBase" id="RU000384"/>
    </source>
</evidence>
<sequence>MTTGPVHTGEPNDRDLDDFVRSLRESGVDLLVGTALDFAGVTRSKGVPVRRLPSFASSGMGASPSWVVFCADNGIAFTPGIGVSGDLRLRLDPAMVRPIGDGMAWGPTSYHEQSGERSSLCARGRLFDLEGRLDTLGLTAQMGAELEFTLIAPDGSRLGRSPWAAYGMHSVVAQRAFLTDLTRTLEEAQVGAEQIHAEYGTDQFEVSLAPLPPVEMADTAVLTRILIGLVAARHDLAPSFSPLTFVGGSGNGMHLHLSLARDGRNVFGTGDGPHGITSEGGSAIGGVLAGLPDLLAVYAGSVVSSLRLTPGSWSGAAACWGLENREAALRFLAGTPGNPHGANIELKIVDPSANLYLATAGLLGSALDGIARALPLPAEVAGNPADAEDAALIRLDAEPSAALDRLASSALAEQLFGADIVEGAVAVRRHELDVFAGSTPEEITAALRLAWS</sequence>
<comment type="similarity">
    <text evidence="1 3 4">Belongs to the glutamine synthetase family.</text>
</comment>
<feature type="domain" description="GS catalytic" evidence="5">
    <location>
        <begin position="122"/>
        <end position="452"/>
    </location>
</feature>
<organism evidence="6 7">
    <name type="scientific">Microbacterium panaciterrae</name>
    <dbReference type="NCBI Taxonomy" id="985759"/>
    <lineage>
        <taxon>Bacteria</taxon>
        <taxon>Bacillati</taxon>
        <taxon>Actinomycetota</taxon>
        <taxon>Actinomycetes</taxon>
        <taxon>Micrococcales</taxon>
        <taxon>Microbacteriaceae</taxon>
        <taxon>Microbacterium</taxon>
    </lineage>
</organism>
<dbReference type="Gene3D" id="3.10.20.70">
    <property type="entry name" value="Glutamine synthetase, N-terminal domain"/>
    <property type="match status" value="1"/>
</dbReference>
<keyword evidence="7" id="KW-1185">Reference proteome</keyword>
<dbReference type="InterPro" id="IPR014746">
    <property type="entry name" value="Gln_synth/guanido_kin_cat_dom"/>
</dbReference>
<dbReference type="SUPFAM" id="SSF55931">
    <property type="entry name" value="Glutamine synthetase/guanido kinase"/>
    <property type="match status" value="1"/>
</dbReference>
<dbReference type="RefSeq" id="WP_345183130.1">
    <property type="nucleotide sequence ID" value="NZ_BAABGP010000003.1"/>
</dbReference>
<evidence type="ECO:0000256" key="3">
    <source>
        <dbReference type="PROSITE-ProRule" id="PRU01331"/>
    </source>
</evidence>
<evidence type="ECO:0000313" key="6">
    <source>
        <dbReference type="EMBL" id="GAA4477564.1"/>
    </source>
</evidence>
<dbReference type="InterPro" id="IPR036651">
    <property type="entry name" value="Gln_synt_N_sf"/>
</dbReference>
<evidence type="ECO:0000259" key="5">
    <source>
        <dbReference type="PROSITE" id="PS51987"/>
    </source>
</evidence>
<evidence type="ECO:0000313" key="7">
    <source>
        <dbReference type="Proteomes" id="UP001500731"/>
    </source>
</evidence>
<proteinExistence type="inferred from homology"/>
<evidence type="ECO:0000256" key="2">
    <source>
        <dbReference type="ARBA" id="ARBA00022598"/>
    </source>
</evidence>
<dbReference type="PANTHER" id="PTHR43785:SF12">
    <property type="entry name" value="TYPE-1 GLUTAMINE SYNTHETASE 2"/>
    <property type="match status" value="1"/>
</dbReference>
<dbReference type="Proteomes" id="UP001500731">
    <property type="component" value="Unassembled WGS sequence"/>
</dbReference>
<protein>
    <submittedName>
        <fullName evidence="6">Glutamine synthetase family protein</fullName>
    </submittedName>
</protein>
<dbReference type="PROSITE" id="PS51987">
    <property type="entry name" value="GS_CATALYTIC"/>
    <property type="match status" value="1"/>
</dbReference>
<dbReference type="EMBL" id="BAABGP010000003">
    <property type="protein sequence ID" value="GAA4477564.1"/>
    <property type="molecule type" value="Genomic_DNA"/>
</dbReference>
<comment type="caution">
    <text evidence="6">The sequence shown here is derived from an EMBL/GenBank/DDBJ whole genome shotgun (WGS) entry which is preliminary data.</text>
</comment>
<dbReference type="SMART" id="SM01230">
    <property type="entry name" value="Gln-synt_C"/>
    <property type="match status" value="1"/>
</dbReference>
<gene>
    <name evidence="6" type="ORF">GCM10023171_00380</name>
</gene>
<dbReference type="Pfam" id="PF00120">
    <property type="entry name" value="Gln-synt_C"/>
    <property type="match status" value="1"/>
</dbReference>
<accession>A0ABP8NY02</accession>
<name>A0ABP8NY02_9MICO</name>
<keyword evidence="2" id="KW-0436">Ligase</keyword>